<protein>
    <submittedName>
        <fullName evidence="2">Uncharacterized protein</fullName>
    </submittedName>
</protein>
<dbReference type="EMBL" id="OA886366">
    <property type="protein sequence ID" value="CAD7282796.1"/>
    <property type="molecule type" value="Genomic_DNA"/>
</dbReference>
<organism evidence="2">
    <name type="scientific">Notodromas monacha</name>
    <dbReference type="NCBI Taxonomy" id="399045"/>
    <lineage>
        <taxon>Eukaryota</taxon>
        <taxon>Metazoa</taxon>
        <taxon>Ecdysozoa</taxon>
        <taxon>Arthropoda</taxon>
        <taxon>Crustacea</taxon>
        <taxon>Oligostraca</taxon>
        <taxon>Ostracoda</taxon>
        <taxon>Podocopa</taxon>
        <taxon>Podocopida</taxon>
        <taxon>Cypridocopina</taxon>
        <taxon>Cypridoidea</taxon>
        <taxon>Cyprididae</taxon>
        <taxon>Notodromas</taxon>
    </lineage>
</organism>
<dbReference type="Proteomes" id="UP000678499">
    <property type="component" value="Unassembled WGS sequence"/>
</dbReference>
<dbReference type="EMBL" id="CAJPEX010004329">
    <property type="protein sequence ID" value="CAG0922948.1"/>
    <property type="molecule type" value="Genomic_DNA"/>
</dbReference>
<dbReference type="AlphaFoldDB" id="A0A7R9BWC9"/>
<accession>A0A7R9BWC9</accession>
<gene>
    <name evidence="2" type="ORF">NMOB1V02_LOCUS10415</name>
</gene>
<evidence type="ECO:0000256" key="1">
    <source>
        <dbReference type="SAM" id="MobiDB-lite"/>
    </source>
</evidence>
<sequence length="543" mass="58446">MYNTGVLQYTKPGNSRDRVGITERIGKVTHLCMGASIAQKGSVIFEESRAFSASRQTRTSFPAYAGVLEISEAAAGFPGELVKREEEEEGISSSELLFPFATFIQSLNSVSELEFQVDIPENSTVKELDAQIARGPAKAVNHAGFDDDDDNSGRIIDATSSSSEGFRFTGNENKASGYSEGGLEIVSPIPARIHYRTMPPPRNEPGPAAAGNRASFPSSASSRLSGNSATLGIDKSQSSQSHATAAVCEVQGHLPARMTHHPLIVSYLHAVGSLRGPAKAVNHAGFDDDDDNSGRIGNRKVEERNFCKIDATSSSSEGFRFTGNENKASGYSEGGLEIVSPIPARIHYRTMPPPRNEPGPAAAGNRASFPSSASSRLSGNSATLGIDKSQSSQSHATAAVCEVQGHLPARMTHHPLIVSYLHAVGSLRATLASLLFPHPTPARSSWKKLEHLTRAESRFNYRGFGPGDQFVSGHLFARVSSRGSSGGNPKAAHKHAQILDAAIGTQYAHYYTKYTLNLFLFFVWLRPTRGTEFLISDERRKTN</sequence>
<feature type="region of interest" description="Disordered" evidence="1">
    <location>
        <begin position="348"/>
        <end position="391"/>
    </location>
</feature>
<feature type="compositionally biased region" description="Low complexity" evidence="1">
    <location>
        <begin position="213"/>
        <end position="228"/>
    </location>
</feature>
<feature type="region of interest" description="Disordered" evidence="1">
    <location>
        <begin position="194"/>
        <end position="239"/>
    </location>
</feature>
<name>A0A7R9BWC9_9CRUS</name>
<keyword evidence="3" id="KW-1185">Reference proteome</keyword>
<proteinExistence type="predicted"/>
<evidence type="ECO:0000313" key="2">
    <source>
        <dbReference type="EMBL" id="CAD7282796.1"/>
    </source>
</evidence>
<evidence type="ECO:0000313" key="3">
    <source>
        <dbReference type="Proteomes" id="UP000678499"/>
    </source>
</evidence>
<reference evidence="2" key="1">
    <citation type="submission" date="2020-11" db="EMBL/GenBank/DDBJ databases">
        <authorList>
            <person name="Tran Van P."/>
        </authorList>
    </citation>
    <scope>NUCLEOTIDE SEQUENCE</scope>
</reference>
<feature type="compositionally biased region" description="Low complexity" evidence="1">
    <location>
        <begin position="366"/>
        <end position="381"/>
    </location>
</feature>